<dbReference type="AlphaFoldDB" id="A0A0E1W6G4"/>
<dbReference type="Proteomes" id="UP000001812">
    <property type="component" value="Chromosome I"/>
</dbReference>
<feature type="region of interest" description="Disordered" evidence="1">
    <location>
        <begin position="1"/>
        <end position="40"/>
    </location>
</feature>
<evidence type="ECO:0000256" key="1">
    <source>
        <dbReference type="SAM" id="MobiDB-lite"/>
    </source>
</evidence>
<organism evidence="2">
    <name type="scientific">Burkholderia pseudomallei 1710a</name>
    <dbReference type="NCBI Taxonomy" id="320371"/>
    <lineage>
        <taxon>Bacteria</taxon>
        <taxon>Pseudomonadati</taxon>
        <taxon>Pseudomonadota</taxon>
        <taxon>Betaproteobacteria</taxon>
        <taxon>Burkholderiales</taxon>
        <taxon>Burkholderiaceae</taxon>
        <taxon>Burkholderia</taxon>
        <taxon>pseudomallei group</taxon>
    </lineage>
</organism>
<protein>
    <submittedName>
        <fullName evidence="2">Uncharacterized protein</fullName>
    </submittedName>
</protein>
<gene>
    <name evidence="2" type="ORF">BURPS1710A_0417</name>
</gene>
<accession>A0A0E1W6G4</accession>
<sequence length="40" mass="4065">MGDAEHAAPSMLVSENSTRAPGAPRPGRSADCAARAIPMN</sequence>
<proteinExistence type="predicted"/>
<dbReference type="HOGENOM" id="CLU_219324_0_0_4"/>
<name>A0A0E1W6G4_BURPE</name>
<reference evidence="2" key="1">
    <citation type="submission" date="2009-05" db="EMBL/GenBank/DDBJ databases">
        <authorList>
            <person name="Harkins D.M."/>
            <person name="DeShazer D."/>
            <person name="Woods D.E."/>
            <person name="Brinkac L.M."/>
            <person name="Brown K.A."/>
            <person name="Hung G.C."/>
            <person name="Tuanyok A."/>
            <person name="Zhang B."/>
            <person name="Nierman W.C."/>
        </authorList>
    </citation>
    <scope>NUCLEOTIDE SEQUENCE [LARGE SCALE GENOMIC DNA]</scope>
    <source>
        <strain evidence="2">1710a</strain>
    </source>
</reference>
<evidence type="ECO:0000313" key="2">
    <source>
        <dbReference type="EMBL" id="EET08004.1"/>
    </source>
</evidence>
<dbReference type="EMBL" id="CM000832">
    <property type="protein sequence ID" value="EET08004.1"/>
    <property type="molecule type" value="Genomic_DNA"/>
</dbReference>